<comment type="caution">
    <text evidence="2">The sequence shown here is derived from an EMBL/GenBank/DDBJ whole genome shotgun (WGS) entry which is preliminary data.</text>
</comment>
<feature type="compositionally biased region" description="Polar residues" evidence="1">
    <location>
        <begin position="316"/>
        <end position="326"/>
    </location>
</feature>
<keyword evidence="2" id="KW-0378">Hydrolase</keyword>
<gene>
    <name evidence="2" type="ORF">DdX_05507</name>
</gene>
<name>A0AAD4R9Q4_9BILA</name>
<dbReference type="GO" id="GO:0008233">
    <property type="term" value="F:peptidase activity"/>
    <property type="evidence" value="ECO:0007669"/>
    <property type="project" value="UniProtKB-KW"/>
</dbReference>
<dbReference type="AlphaFoldDB" id="A0AAD4R9Q4"/>
<feature type="region of interest" description="Disordered" evidence="1">
    <location>
        <begin position="297"/>
        <end position="331"/>
    </location>
</feature>
<evidence type="ECO:0000313" key="3">
    <source>
        <dbReference type="Proteomes" id="UP001201812"/>
    </source>
</evidence>
<proteinExistence type="predicted"/>
<keyword evidence="2" id="KW-0645">Protease</keyword>
<protein>
    <submittedName>
        <fullName evidence="2">Ulp1 protease family, C-terminal catalytic domain containing protein</fullName>
    </submittedName>
</protein>
<dbReference type="GO" id="GO:0006508">
    <property type="term" value="P:proteolysis"/>
    <property type="evidence" value="ECO:0007669"/>
    <property type="project" value="UniProtKB-KW"/>
</dbReference>
<dbReference type="EMBL" id="JAKKPZ010000006">
    <property type="protein sequence ID" value="KAI1720133.1"/>
    <property type="molecule type" value="Genomic_DNA"/>
</dbReference>
<keyword evidence="3" id="KW-1185">Reference proteome</keyword>
<accession>A0AAD4R9Q4</accession>
<organism evidence="2 3">
    <name type="scientific">Ditylenchus destructor</name>
    <dbReference type="NCBI Taxonomy" id="166010"/>
    <lineage>
        <taxon>Eukaryota</taxon>
        <taxon>Metazoa</taxon>
        <taxon>Ecdysozoa</taxon>
        <taxon>Nematoda</taxon>
        <taxon>Chromadorea</taxon>
        <taxon>Rhabditida</taxon>
        <taxon>Tylenchina</taxon>
        <taxon>Tylenchomorpha</taxon>
        <taxon>Sphaerularioidea</taxon>
        <taxon>Anguinidae</taxon>
        <taxon>Anguininae</taxon>
        <taxon>Ditylenchus</taxon>
    </lineage>
</organism>
<evidence type="ECO:0000256" key="1">
    <source>
        <dbReference type="SAM" id="MobiDB-lite"/>
    </source>
</evidence>
<feature type="compositionally biased region" description="Polar residues" evidence="1">
    <location>
        <begin position="297"/>
        <end position="307"/>
    </location>
</feature>
<reference evidence="2" key="1">
    <citation type="submission" date="2022-01" db="EMBL/GenBank/DDBJ databases">
        <title>Genome Sequence Resource for Two Populations of Ditylenchus destructor, the Migratory Endoparasitic Phytonematode.</title>
        <authorList>
            <person name="Zhang H."/>
            <person name="Lin R."/>
            <person name="Xie B."/>
        </authorList>
    </citation>
    <scope>NUCLEOTIDE SEQUENCE</scope>
    <source>
        <strain evidence="2">BazhouSP</strain>
    </source>
</reference>
<sequence length="405" mass="45440">MAQSIKIISSVVLFGAYECPVFKKHELSPSCIILSIKRGDENMNMQLSFKHITKVEFLDNMEQSGAGLVLHVNEFMAQKIQMYLDENGSGFSQHKSPYVKNRFIVMDITNSDPNTILRIKAILQQCDDFHRSYVIDQCNKNGADVAGSLPASYICVIYFNQWRTLLGTMGKDTYLETIHANFDGNVIKYVVGTICQIKPSVVYTMNKDGVARRKLINENRPESLENSQITGPLRNADIRSPLKVYPHISAIPSVSSSQEIKLRPMSQGSENFGAQLQLSAVNSPSLNLAAVTLSSPNREISKPNGQSPARHATALATRTPTKSGSRQSKREVHVIEMDDDEDSPEKFSPKKRSNGTVFVYPSSGKNACSVQFSDLRYLDCHYMLNDTIIDFYLKYILYDMVPLER</sequence>
<dbReference type="Proteomes" id="UP001201812">
    <property type="component" value="Unassembled WGS sequence"/>
</dbReference>
<evidence type="ECO:0000313" key="2">
    <source>
        <dbReference type="EMBL" id="KAI1720133.1"/>
    </source>
</evidence>